<dbReference type="EMBL" id="RPGO01000004">
    <property type="protein sequence ID" value="RZB32851.1"/>
    <property type="molecule type" value="Genomic_DNA"/>
</dbReference>
<accession>A0A8B3S4M3</accession>
<feature type="transmembrane region" description="Helical" evidence="1">
    <location>
        <begin position="9"/>
        <end position="32"/>
    </location>
</feature>
<evidence type="ECO:0000256" key="1">
    <source>
        <dbReference type="SAM" id="Phobius"/>
    </source>
</evidence>
<sequence length="300" mass="35363">MQRLIRSPIFWAILEALSGLIVALFLALLPGISISEALGIVVAFFAFIIAINTMVFSHLRRTHEEEFVHRVEERAFQRYQELSQNLDVICSCLEHLSELSSVESKIDKDLWKYSQIRIEKLIRDLNEMVKGKVKLSKSEYYDEICGSIDEMLSGDEIFAINFIDETRWSYETEVADPYQRMYWEANKRALHRGVSINRIFILTSKLTREEQITILQEQINQGVKLYTVWNHKQLDDMFKRDLVIFQSKKRCVAYEDFSDPIDMNRVISGIKYVYEDEILKLIQLWKKLKDISEFLTQRVV</sequence>
<organism evidence="2 3">
    <name type="scientific">Candidatus Argoarchaeum ethanivorans</name>
    <dbReference type="NCBI Taxonomy" id="2608793"/>
    <lineage>
        <taxon>Archaea</taxon>
        <taxon>Methanobacteriati</taxon>
        <taxon>Methanobacteriota</taxon>
        <taxon>Stenosarchaea group</taxon>
        <taxon>Methanomicrobia</taxon>
        <taxon>Methanosarcinales</taxon>
        <taxon>Methanosarcinales incertae sedis</taxon>
        <taxon>GOM Arc I cluster</taxon>
        <taxon>Candidatus Argoarchaeum</taxon>
    </lineage>
</organism>
<gene>
    <name evidence="2" type="ORF">AEth_00197</name>
</gene>
<protein>
    <submittedName>
        <fullName evidence="2">Uncharacterized protein</fullName>
    </submittedName>
</protein>
<keyword evidence="1" id="KW-1133">Transmembrane helix</keyword>
<evidence type="ECO:0000313" key="3">
    <source>
        <dbReference type="Proteomes" id="UP000291831"/>
    </source>
</evidence>
<evidence type="ECO:0000313" key="2">
    <source>
        <dbReference type="EMBL" id="RZB32851.1"/>
    </source>
</evidence>
<feature type="transmembrane region" description="Helical" evidence="1">
    <location>
        <begin position="38"/>
        <end position="56"/>
    </location>
</feature>
<proteinExistence type="predicted"/>
<keyword evidence="1" id="KW-0472">Membrane</keyword>
<dbReference type="Proteomes" id="UP000291831">
    <property type="component" value="Unassembled WGS sequence"/>
</dbReference>
<reference evidence="3" key="1">
    <citation type="submission" date="2019-01" db="EMBL/GenBank/DDBJ databases">
        <title>Anaerobic oxidation of ethane by archaea from a marine hydrocarbon seep.</title>
        <authorList>
            <person name="Musat F."/>
        </authorList>
    </citation>
    <scope>NUCLEOTIDE SEQUENCE [LARGE SCALE GENOMIC DNA]</scope>
</reference>
<keyword evidence="1" id="KW-0812">Transmembrane</keyword>
<name>A0A8B3S4M3_9EURY</name>
<dbReference type="AlphaFoldDB" id="A0A8B3S4M3"/>
<comment type="caution">
    <text evidence="2">The sequence shown here is derived from an EMBL/GenBank/DDBJ whole genome shotgun (WGS) entry which is preliminary data.</text>
</comment>